<evidence type="ECO:0000256" key="1">
    <source>
        <dbReference type="ARBA" id="ARBA00010641"/>
    </source>
</evidence>
<keyword evidence="3" id="KW-0731">Sigma factor</keyword>
<keyword evidence="2" id="KW-0805">Transcription regulation</keyword>
<comment type="similarity">
    <text evidence="1">Belongs to the sigma-70 factor family. ECF subfamily.</text>
</comment>
<protein>
    <submittedName>
        <fullName evidence="7">Sigma factor</fullName>
    </submittedName>
</protein>
<dbReference type="SUPFAM" id="SSF88659">
    <property type="entry name" value="Sigma3 and sigma4 domains of RNA polymerase sigma factors"/>
    <property type="match status" value="1"/>
</dbReference>
<dbReference type="RefSeq" id="WP_358358140.1">
    <property type="nucleotide sequence ID" value="NZ_JBEZFP010000076.1"/>
</dbReference>
<dbReference type="SUPFAM" id="SSF88946">
    <property type="entry name" value="Sigma2 domain of RNA polymerase sigma factors"/>
    <property type="match status" value="1"/>
</dbReference>
<evidence type="ECO:0000259" key="5">
    <source>
        <dbReference type="Pfam" id="PF04542"/>
    </source>
</evidence>
<sequence length="178" mass="18922">MPDSRDDGMDHRGLLLGDERVLGEVYDAYAEFVYGVALRVTADAAVAEDVACEVFVALWERPYAYDPLQWSLAAWLVAAAHRRAVERVGRGGQSAAGVGGESPDEDAVAASLAGLAPDLRDVVELSYFQGLTYRQVAAKLGVVESVVAERVRIGLVRWDAAARDGAGAVADDGTEARS</sequence>
<evidence type="ECO:0000313" key="8">
    <source>
        <dbReference type="Proteomes" id="UP001551482"/>
    </source>
</evidence>
<dbReference type="InterPro" id="IPR013324">
    <property type="entry name" value="RNA_pol_sigma_r3/r4-like"/>
</dbReference>
<keyword evidence="8" id="KW-1185">Reference proteome</keyword>
<evidence type="ECO:0000313" key="7">
    <source>
        <dbReference type="EMBL" id="MEU8136972.1"/>
    </source>
</evidence>
<dbReference type="Gene3D" id="1.10.1740.10">
    <property type="match status" value="1"/>
</dbReference>
<dbReference type="InterPro" id="IPR013325">
    <property type="entry name" value="RNA_pol_sigma_r2"/>
</dbReference>
<feature type="domain" description="RNA polymerase sigma factor 70 region 4 type 2" evidence="6">
    <location>
        <begin position="107"/>
        <end position="147"/>
    </location>
</feature>
<dbReference type="PANTHER" id="PTHR43133:SF62">
    <property type="entry name" value="RNA POLYMERASE SIGMA FACTOR SIGZ"/>
    <property type="match status" value="1"/>
</dbReference>
<dbReference type="InterPro" id="IPR007627">
    <property type="entry name" value="RNA_pol_sigma70_r2"/>
</dbReference>
<dbReference type="Pfam" id="PF04542">
    <property type="entry name" value="Sigma70_r2"/>
    <property type="match status" value="1"/>
</dbReference>
<organism evidence="7 8">
    <name type="scientific">Streptodolium elevatio</name>
    <dbReference type="NCBI Taxonomy" id="3157996"/>
    <lineage>
        <taxon>Bacteria</taxon>
        <taxon>Bacillati</taxon>
        <taxon>Actinomycetota</taxon>
        <taxon>Actinomycetes</taxon>
        <taxon>Kitasatosporales</taxon>
        <taxon>Streptomycetaceae</taxon>
        <taxon>Streptodolium</taxon>
    </lineage>
</organism>
<comment type="caution">
    <text evidence="7">The sequence shown here is derived from an EMBL/GenBank/DDBJ whole genome shotgun (WGS) entry which is preliminary data.</text>
</comment>
<evidence type="ECO:0000259" key="6">
    <source>
        <dbReference type="Pfam" id="PF08281"/>
    </source>
</evidence>
<evidence type="ECO:0000256" key="4">
    <source>
        <dbReference type="ARBA" id="ARBA00023163"/>
    </source>
</evidence>
<keyword evidence="4" id="KW-0804">Transcription</keyword>
<evidence type="ECO:0000256" key="3">
    <source>
        <dbReference type="ARBA" id="ARBA00023082"/>
    </source>
</evidence>
<name>A0ABV3DP43_9ACTN</name>
<dbReference type="EMBL" id="JBEZFP010000076">
    <property type="protein sequence ID" value="MEU8136972.1"/>
    <property type="molecule type" value="Genomic_DNA"/>
</dbReference>
<dbReference type="PANTHER" id="PTHR43133">
    <property type="entry name" value="RNA POLYMERASE ECF-TYPE SIGMA FACTO"/>
    <property type="match status" value="1"/>
</dbReference>
<reference evidence="7 8" key="1">
    <citation type="submission" date="2024-06" db="EMBL/GenBank/DDBJ databases">
        <title>The Natural Products Discovery Center: Release of the First 8490 Sequenced Strains for Exploring Actinobacteria Biosynthetic Diversity.</title>
        <authorList>
            <person name="Kalkreuter E."/>
            <person name="Kautsar S.A."/>
            <person name="Yang D."/>
            <person name="Bader C.D."/>
            <person name="Teijaro C.N."/>
            <person name="Fluegel L."/>
            <person name="Davis C.M."/>
            <person name="Simpson J.R."/>
            <person name="Lauterbach L."/>
            <person name="Steele A.D."/>
            <person name="Gui C."/>
            <person name="Meng S."/>
            <person name="Li G."/>
            <person name="Viehrig K."/>
            <person name="Ye F."/>
            <person name="Su P."/>
            <person name="Kiefer A.F."/>
            <person name="Nichols A."/>
            <person name="Cepeda A.J."/>
            <person name="Yan W."/>
            <person name="Fan B."/>
            <person name="Jiang Y."/>
            <person name="Adhikari A."/>
            <person name="Zheng C.-J."/>
            <person name="Schuster L."/>
            <person name="Cowan T.M."/>
            <person name="Smanski M.J."/>
            <person name="Chevrette M.G."/>
            <person name="De Carvalho L.P.S."/>
            <person name="Shen B."/>
        </authorList>
    </citation>
    <scope>NUCLEOTIDE SEQUENCE [LARGE SCALE GENOMIC DNA]</scope>
    <source>
        <strain evidence="7 8">NPDC048946</strain>
    </source>
</reference>
<proteinExistence type="inferred from homology"/>
<gene>
    <name evidence="7" type="ORF">AB0C36_26095</name>
</gene>
<accession>A0ABV3DP43</accession>
<feature type="domain" description="RNA polymerase sigma-70 region 2" evidence="5">
    <location>
        <begin position="26"/>
        <end position="88"/>
    </location>
</feature>
<dbReference type="InterPro" id="IPR036388">
    <property type="entry name" value="WH-like_DNA-bd_sf"/>
</dbReference>
<dbReference type="Pfam" id="PF08281">
    <property type="entry name" value="Sigma70_r4_2"/>
    <property type="match status" value="1"/>
</dbReference>
<dbReference type="InterPro" id="IPR013249">
    <property type="entry name" value="RNA_pol_sigma70_r4_t2"/>
</dbReference>
<dbReference type="InterPro" id="IPR039425">
    <property type="entry name" value="RNA_pol_sigma-70-like"/>
</dbReference>
<dbReference type="Proteomes" id="UP001551482">
    <property type="component" value="Unassembled WGS sequence"/>
</dbReference>
<evidence type="ECO:0000256" key="2">
    <source>
        <dbReference type="ARBA" id="ARBA00023015"/>
    </source>
</evidence>
<dbReference type="Gene3D" id="1.10.10.10">
    <property type="entry name" value="Winged helix-like DNA-binding domain superfamily/Winged helix DNA-binding domain"/>
    <property type="match status" value="1"/>
</dbReference>